<evidence type="ECO:0000259" key="2">
    <source>
        <dbReference type="PROSITE" id="PS50042"/>
    </source>
</evidence>
<keyword evidence="4" id="KW-1185">Reference proteome</keyword>
<feature type="compositionally biased region" description="Polar residues" evidence="1">
    <location>
        <begin position="65"/>
        <end position="77"/>
    </location>
</feature>
<dbReference type="CDD" id="cd00038">
    <property type="entry name" value="CAP_ED"/>
    <property type="match status" value="2"/>
</dbReference>
<dbReference type="PANTHER" id="PTHR11635:SF166">
    <property type="entry name" value="CYCLIC NUCLEOTIDE-BINDING DOMAIN-CONTAINING PROTEIN"/>
    <property type="match status" value="1"/>
</dbReference>
<dbReference type="GO" id="GO:0004862">
    <property type="term" value="F:cAMP-dependent protein kinase inhibitor activity"/>
    <property type="evidence" value="ECO:0007669"/>
    <property type="project" value="TreeGrafter"/>
</dbReference>
<evidence type="ECO:0000313" key="4">
    <source>
        <dbReference type="Proteomes" id="UP000794436"/>
    </source>
</evidence>
<feature type="region of interest" description="Disordered" evidence="1">
    <location>
        <begin position="65"/>
        <end position="127"/>
    </location>
</feature>
<dbReference type="OrthoDB" id="2021138at2759"/>
<dbReference type="InterPro" id="IPR014710">
    <property type="entry name" value="RmlC-like_jellyroll"/>
</dbReference>
<reference evidence="3" key="1">
    <citation type="submission" date="2019-03" db="EMBL/GenBank/DDBJ databases">
        <title>Long read genome sequence of the mycoparasitic Pythium oligandrum ATCC 38472 isolated from sugarbeet rhizosphere.</title>
        <authorList>
            <person name="Gaulin E."/>
        </authorList>
    </citation>
    <scope>NUCLEOTIDE SEQUENCE</scope>
    <source>
        <strain evidence="3">ATCC 38472_TT</strain>
    </source>
</reference>
<dbReference type="InterPro" id="IPR050503">
    <property type="entry name" value="cAMP-dep_PK_reg_su-like"/>
</dbReference>
<gene>
    <name evidence="3" type="ORF">Poli38472_011946</name>
</gene>
<comment type="caution">
    <text evidence="3">The sequence shown here is derived from an EMBL/GenBank/DDBJ whole genome shotgun (WGS) entry which is preliminary data.</text>
</comment>
<accession>A0A8K1CQF2</accession>
<dbReference type="GO" id="GO:0005952">
    <property type="term" value="C:cAMP-dependent protein kinase complex"/>
    <property type="evidence" value="ECO:0007669"/>
    <property type="project" value="InterPro"/>
</dbReference>
<organism evidence="3 4">
    <name type="scientific">Pythium oligandrum</name>
    <name type="common">Mycoparasitic fungus</name>
    <dbReference type="NCBI Taxonomy" id="41045"/>
    <lineage>
        <taxon>Eukaryota</taxon>
        <taxon>Sar</taxon>
        <taxon>Stramenopiles</taxon>
        <taxon>Oomycota</taxon>
        <taxon>Peronosporomycetes</taxon>
        <taxon>Pythiales</taxon>
        <taxon>Pythiaceae</taxon>
        <taxon>Pythium</taxon>
    </lineage>
</organism>
<dbReference type="Pfam" id="PF00027">
    <property type="entry name" value="cNMP_binding"/>
    <property type="match status" value="1"/>
</dbReference>
<evidence type="ECO:0000256" key="1">
    <source>
        <dbReference type="SAM" id="MobiDB-lite"/>
    </source>
</evidence>
<protein>
    <recommendedName>
        <fullName evidence="2">Cyclic nucleotide-binding domain-containing protein</fullName>
    </recommendedName>
</protein>
<sequence>MMPSMTTTHFAIRLLSMKAFLPARTPRANTAVASSNATFLSSKAAAEAARATTAAATELMSRSMSSAGELTTGSTPLTARLRSTRGGLKRIQSRTLSSLDPNKAGGTARSSTAEPGKPTQPEDDDEVFPSWIRERKDFQVFFPRYADRVITDEEILRQGVPKEPNERNIVELQSLARWIMKIPSMQASLDLGQATEIAKMARYQIFKPRDYIFRKGDRGDACYLVFSGEVHVLIDGQKVAAVGKNAAFGDIALQIENATRGADVQAAFTTIPGTNGAITGVEVLKIMAEDYHKTLARCQSRRRKHLISWLHSEVAIFRDCAESKLHFFELVSIDVPLKKGDVLYHQGDSVGAFYIVRSGRIRMEVDIEYEHRHRWPSGAREWKEKVHTVKSRVPFYIEDSTGFFGFEMFVDGQQTRAYTAIAESANVELIALNRVDCFSPYFSFTPRAIDKIMEKHDKCCEMSVKQIHQKLKDFHRQENQQKRSLRPVERFPVVVQPRFDGSGESPQFQFPCLQASKWEASNDVVRALQLACQ</sequence>
<dbReference type="EMBL" id="SPLM01000006">
    <property type="protein sequence ID" value="TMW66830.1"/>
    <property type="molecule type" value="Genomic_DNA"/>
</dbReference>
<dbReference type="AlphaFoldDB" id="A0A8K1CQF2"/>
<dbReference type="GO" id="GO:0030552">
    <property type="term" value="F:cAMP binding"/>
    <property type="evidence" value="ECO:0007669"/>
    <property type="project" value="TreeGrafter"/>
</dbReference>
<dbReference type="GO" id="GO:0005829">
    <property type="term" value="C:cytosol"/>
    <property type="evidence" value="ECO:0007669"/>
    <property type="project" value="TreeGrafter"/>
</dbReference>
<dbReference type="SUPFAM" id="SSF51206">
    <property type="entry name" value="cAMP-binding domain-like"/>
    <property type="match status" value="2"/>
</dbReference>
<dbReference type="Gene3D" id="2.60.120.10">
    <property type="entry name" value="Jelly Rolls"/>
    <property type="match status" value="2"/>
</dbReference>
<dbReference type="PROSITE" id="PS50042">
    <property type="entry name" value="CNMP_BINDING_3"/>
    <property type="match status" value="2"/>
</dbReference>
<dbReference type="PANTHER" id="PTHR11635">
    <property type="entry name" value="CAMP-DEPENDENT PROTEIN KINASE REGULATORY CHAIN"/>
    <property type="match status" value="1"/>
</dbReference>
<feature type="domain" description="Cyclic nucleotide-binding" evidence="2">
    <location>
        <begin position="185"/>
        <end position="312"/>
    </location>
</feature>
<dbReference type="GO" id="GO:0034236">
    <property type="term" value="F:protein kinase A catalytic subunit binding"/>
    <property type="evidence" value="ECO:0007669"/>
    <property type="project" value="TreeGrafter"/>
</dbReference>
<dbReference type="Proteomes" id="UP000794436">
    <property type="component" value="Unassembled WGS sequence"/>
</dbReference>
<dbReference type="InterPro" id="IPR018490">
    <property type="entry name" value="cNMP-bd_dom_sf"/>
</dbReference>
<proteinExistence type="predicted"/>
<evidence type="ECO:0000313" key="3">
    <source>
        <dbReference type="EMBL" id="TMW66830.1"/>
    </source>
</evidence>
<feature type="domain" description="Cyclic nucleotide-binding" evidence="2">
    <location>
        <begin position="316"/>
        <end position="434"/>
    </location>
</feature>
<dbReference type="SMART" id="SM00100">
    <property type="entry name" value="cNMP"/>
    <property type="match status" value="2"/>
</dbReference>
<name>A0A8K1CQF2_PYTOL</name>
<dbReference type="InterPro" id="IPR000595">
    <property type="entry name" value="cNMP-bd_dom"/>
</dbReference>